<protein>
    <submittedName>
        <fullName evidence="4">YcnI family protein</fullName>
    </submittedName>
</protein>
<evidence type="ECO:0000313" key="5">
    <source>
        <dbReference type="Proteomes" id="UP001595912"/>
    </source>
</evidence>
<dbReference type="CDD" id="cd08545">
    <property type="entry name" value="YcnI_like"/>
    <property type="match status" value="1"/>
</dbReference>
<dbReference type="RefSeq" id="WP_380128816.1">
    <property type="nucleotide sequence ID" value="NZ_JBHSIU010000130.1"/>
</dbReference>
<gene>
    <name evidence="4" type="ORF">ACFPIJ_61430</name>
</gene>
<evidence type="ECO:0000256" key="2">
    <source>
        <dbReference type="SAM" id="SignalP"/>
    </source>
</evidence>
<dbReference type="Gene3D" id="2.60.40.2230">
    <property type="entry name" value="Uncharacterised protein YcnI-like PF07987, DUF1775"/>
    <property type="match status" value="1"/>
</dbReference>
<feature type="signal peptide" evidence="2">
    <location>
        <begin position="1"/>
        <end position="24"/>
    </location>
</feature>
<dbReference type="InterPro" id="IPR038507">
    <property type="entry name" value="YcnI-like_sf"/>
</dbReference>
<name>A0ABV9WKQ9_9ACTN</name>
<feature type="domain" description="YncI copper-binding" evidence="3">
    <location>
        <begin position="25"/>
        <end position="170"/>
    </location>
</feature>
<dbReference type="EMBL" id="JBHSIU010000130">
    <property type="protein sequence ID" value="MFC5008166.1"/>
    <property type="molecule type" value="Genomic_DNA"/>
</dbReference>
<dbReference type="InterPro" id="IPR012533">
    <property type="entry name" value="YcnI-copper_dom"/>
</dbReference>
<accession>A0ABV9WKQ9</accession>
<proteinExistence type="predicted"/>
<reference evidence="5" key="1">
    <citation type="journal article" date="2019" name="Int. J. Syst. Evol. Microbiol.">
        <title>The Global Catalogue of Microorganisms (GCM) 10K type strain sequencing project: providing services to taxonomists for standard genome sequencing and annotation.</title>
        <authorList>
            <consortium name="The Broad Institute Genomics Platform"/>
            <consortium name="The Broad Institute Genome Sequencing Center for Infectious Disease"/>
            <person name="Wu L."/>
            <person name="Ma J."/>
        </authorList>
    </citation>
    <scope>NUCLEOTIDE SEQUENCE [LARGE SCALE GENOMIC DNA]</scope>
    <source>
        <strain evidence="5">CGMCC 4.7152</strain>
    </source>
</reference>
<keyword evidence="5" id="KW-1185">Reference proteome</keyword>
<dbReference type="Proteomes" id="UP001595912">
    <property type="component" value="Unassembled WGS sequence"/>
</dbReference>
<keyword evidence="1" id="KW-0472">Membrane</keyword>
<evidence type="ECO:0000256" key="1">
    <source>
        <dbReference type="SAM" id="Phobius"/>
    </source>
</evidence>
<evidence type="ECO:0000259" key="3">
    <source>
        <dbReference type="Pfam" id="PF07987"/>
    </source>
</evidence>
<keyword evidence="2" id="KW-0732">Signal</keyword>
<evidence type="ECO:0000313" key="4">
    <source>
        <dbReference type="EMBL" id="MFC5008166.1"/>
    </source>
</evidence>
<feature type="transmembrane region" description="Helical" evidence="1">
    <location>
        <begin position="191"/>
        <end position="217"/>
    </location>
</feature>
<keyword evidence="1" id="KW-0812">Transmembrane</keyword>
<keyword evidence="1" id="KW-1133">Transmembrane helix</keyword>
<comment type="caution">
    <text evidence="4">The sequence shown here is derived from an EMBL/GenBank/DDBJ whole genome shotgun (WGS) entry which is preliminary data.</text>
</comment>
<dbReference type="Pfam" id="PF07987">
    <property type="entry name" value="DUF1775"/>
    <property type="match status" value="1"/>
</dbReference>
<sequence>MSRLAVVVTVVLLLTFGSAAPAGAHVTVSSSSTRPGAWVTLTFQVPTESATAATTGLTVHLPADTPFVSVLTGVVAGWTVKTVEAPLPKPVQDEAGNTITTAVTTVEWTATAGGIGPGQFGTFALAVGPLPDSGTVYLPAIQHYSDGTDVDWVQQAQGGAEPEHPAPSIVVAAPSQAAVARPATGPDGWGAGWGIGLGVTATVLALLAGAAAGAALVRARR</sequence>
<feature type="chain" id="PRO_5045574215" evidence="2">
    <location>
        <begin position="25"/>
        <end position="221"/>
    </location>
</feature>
<organism evidence="4 5">
    <name type="scientific">Dactylosporangium cerinum</name>
    <dbReference type="NCBI Taxonomy" id="1434730"/>
    <lineage>
        <taxon>Bacteria</taxon>
        <taxon>Bacillati</taxon>
        <taxon>Actinomycetota</taxon>
        <taxon>Actinomycetes</taxon>
        <taxon>Micromonosporales</taxon>
        <taxon>Micromonosporaceae</taxon>
        <taxon>Dactylosporangium</taxon>
    </lineage>
</organism>